<feature type="region of interest" description="Disordered" evidence="1">
    <location>
        <begin position="197"/>
        <end position="254"/>
    </location>
</feature>
<evidence type="ECO:0000313" key="2">
    <source>
        <dbReference type="EMBL" id="WVZ62541.1"/>
    </source>
</evidence>
<name>A0AAQ3WHX6_PASNO</name>
<evidence type="ECO:0000313" key="3">
    <source>
        <dbReference type="Proteomes" id="UP001341281"/>
    </source>
</evidence>
<sequence length="370" mass="39374">MNCSAGTPSRSILRKNSRASSSLPFWMYPATIVLHANFTSPTNCDQRSKIDRAASISPHLQYMSMREQRTMASSSNAATTTDPWSCCPRSCNESIPAKANAMEYLLNATPVRAIRRRRSNASAAHPFRISPLMIVFQLETSRSGDSSNSCTAPRTSPSCRHVLMTMFQETASFSAITPNARLASLRSPHLAYMSRTALQSTTSGSTPVRRTHPWTRLPDSKSPSPAQHRRTPARTKALGAAALPPPSISANARMPSAYLPPRAQLEMSAGARGRGRSPAEEGNAQVGGGESSAAAAACLAARAIRERASLRFPGRTKGKAAFAAAPASDSRCTSAAHSRPPPSRRLGLVEGIGSGSGKRRDGRGAEKCAA</sequence>
<feature type="non-terminal residue" evidence="2">
    <location>
        <position position="370"/>
    </location>
</feature>
<evidence type="ECO:0000256" key="1">
    <source>
        <dbReference type="SAM" id="MobiDB-lite"/>
    </source>
</evidence>
<organism evidence="2 3">
    <name type="scientific">Paspalum notatum var. saurae</name>
    <dbReference type="NCBI Taxonomy" id="547442"/>
    <lineage>
        <taxon>Eukaryota</taxon>
        <taxon>Viridiplantae</taxon>
        <taxon>Streptophyta</taxon>
        <taxon>Embryophyta</taxon>
        <taxon>Tracheophyta</taxon>
        <taxon>Spermatophyta</taxon>
        <taxon>Magnoliopsida</taxon>
        <taxon>Liliopsida</taxon>
        <taxon>Poales</taxon>
        <taxon>Poaceae</taxon>
        <taxon>PACMAD clade</taxon>
        <taxon>Panicoideae</taxon>
        <taxon>Andropogonodae</taxon>
        <taxon>Paspaleae</taxon>
        <taxon>Paspalinae</taxon>
        <taxon>Paspalum</taxon>
    </lineage>
</organism>
<accession>A0AAQ3WHX6</accession>
<feature type="compositionally biased region" description="Polar residues" evidence="1">
    <location>
        <begin position="197"/>
        <end position="208"/>
    </location>
</feature>
<proteinExistence type="predicted"/>
<keyword evidence="3" id="KW-1185">Reference proteome</keyword>
<dbReference type="AlphaFoldDB" id="A0AAQ3WHX6"/>
<gene>
    <name evidence="2" type="ORF">U9M48_012280</name>
</gene>
<feature type="compositionally biased region" description="Basic and acidic residues" evidence="1">
    <location>
        <begin position="358"/>
        <end position="370"/>
    </location>
</feature>
<dbReference type="EMBL" id="CP144747">
    <property type="protein sequence ID" value="WVZ62541.1"/>
    <property type="molecule type" value="Genomic_DNA"/>
</dbReference>
<feature type="region of interest" description="Disordered" evidence="1">
    <location>
        <begin position="268"/>
        <end position="288"/>
    </location>
</feature>
<reference evidence="2 3" key="1">
    <citation type="submission" date="2024-02" db="EMBL/GenBank/DDBJ databases">
        <title>High-quality chromosome-scale genome assembly of Pensacola bahiagrass (Paspalum notatum Flugge var. saurae).</title>
        <authorList>
            <person name="Vega J.M."/>
            <person name="Podio M."/>
            <person name="Orjuela J."/>
            <person name="Siena L.A."/>
            <person name="Pessino S.C."/>
            <person name="Combes M.C."/>
            <person name="Mariac C."/>
            <person name="Albertini E."/>
            <person name="Pupilli F."/>
            <person name="Ortiz J.P.A."/>
            <person name="Leblanc O."/>
        </authorList>
    </citation>
    <scope>NUCLEOTIDE SEQUENCE [LARGE SCALE GENOMIC DNA]</scope>
    <source>
        <strain evidence="2">R1</strain>
        <tissue evidence="2">Leaf</tissue>
    </source>
</reference>
<dbReference type="Proteomes" id="UP001341281">
    <property type="component" value="Chromosome 03"/>
</dbReference>
<feature type="region of interest" description="Disordered" evidence="1">
    <location>
        <begin position="322"/>
        <end position="370"/>
    </location>
</feature>
<protein>
    <submittedName>
        <fullName evidence="2">Uncharacterized protein</fullName>
    </submittedName>
</protein>